<gene>
    <name evidence="1" type="ORF">AK812_SmicGene23773</name>
</gene>
<evidence type="ECO:0000313" key="1">
    <source>
        <dbReference type="EMBL" id="OLP94224.1"/>
    </source>
</evidence>
<keyword evidence="2" id="KW-1185">Reference proteome</keyword>
<dbReference type="Proteomes" id="UP000186817">
    <property type="component" value="Unassembled WGS sequence"/>
</dbReference>
<proteinExistence type="predicted"/>
<comment type="caution">
    <text evidence="1">The sequence shown here is derived from an EMBL/GenBank/DDBJ whole genome shotgun (WGS) entry which is preliminary data.</text>
</comment>
<name>A0A1Q9DGA6_SYMMI</name>
<accession>A0A1Q9DGA6</accession>
<dbReference type="OrthoDB" id="433938at2759"/>
<organism evidence="1 2">
    <name type="scientific">Symbiodinium microadriaticum</name>
    <name type="common">Dinoflagellate</name>
    <name type="synonym">Zooxanthella microadriatica</name>
    <dbReference type="NCBI Taxonomy" id="2951"/>
    <lineage>
        <taxon>Eukaryota</taxon>
        <taxon>Sar</taxon>
        <taxon>Alveolata</taxon>
        <taxon>Dinophyceae</taxon>
        <taxon>Suessiales</taxon>
        <taxon>Symbiodiniaceae</taxon>
        <taxon>Symbiodinium</taxon>
    </lineage>
</organism>
<dbReference type="AlphaFoldDB" id="A0A1Q9DGA6"/>
<evidence type="ECO:0000313" key="2">
    <source>
        <dbReference type="Proteomes" id="UP000186817"/>
    </source>
</evidence>
<protein>
    <submittedName>
        <fullName evidence="1">Uncharacterized protein</fullName>
    </submittedName>
</protein>
<sequence length="254" mass="28059">MAAEALATDLRAAHLTDTVGLDFCPVIYRFPDQLCGSWSAKSEGPWAKAFFGCRGRCDGPRLDQDKTWQLMLYTWLGAGGLDGLPWKHICATGDLTRYDSSSEQAMAVIKFATSHTQLCGKHVLKFFGSDGRDKGLRFSQDELLMLKAWHEEWGIRVVWMHAAQGLTYKVSAGWSPRDNMAIIPRFDGALTALEDLAADLRAHLTDTVGLDLRPAGRGIWINLDAGGDAMDQDKMWQLKLINDYAAGGGKDPRP</sequence>
<reference evidence="1 2" key="1">
    <citation type="submission" date="2016-02" db="EMBL/GenBank/DDBJ databases">
        <title>Genome analysis of coral dinoflagellate symbionts highlights evolutionary adaptations to a symbiotic lifestyle.</title>
        <authorList>
            <person name="Aranda M."/>
            <person name="Li Y."/>
            <person name="Liew Y.J."/>
            <person name="Baumgarten S."/>
            <person name="Simakov O."/>
            <person name="Wilson M."/>
            <person name="Piel J."/>
            <person name="Ashoor H."/>
            <person name="Bougouffa S."/>
            <person name="Bajic V.B."/>
            <person name="Ryu T."/>
            <person name="Ravasi T."/>
            <person name="Bayer T."/>
            <person name="Micklem G."/>
            <person name="Kim H."/>
            <person name="Bhak J."/>
            <person name="Lajeunesse T.C."/>
            <person name="Voolstra C.R."/>
        </authorList>
    </citation>
    <scope>NUCLEOTIDE SEQUENCE [LARGE SCALE GENOMIC DNA]</scope>
    <source>
        <strain evidence="1 2">CCMP2467</strain>
    </source>
</reference>
<dbReference type="EMBL" id="LSRX01000552">
    <property type="protein sequence ID" value="OLP94224.1"/>
    <property type="molecule type" value="Genomic_DNA"/>
</dbReference>